<evidence type="ECO:0000313" key="2">
    <source>
        <dbReference type="Proteomes" id="UP000198832"/>
    </source>
</evidence>
<dbReference type="InterPro" id="IPR027417">
    <property type="entry name" value="P-loop_NTPase"/>
</dbReference>
<dbReference type="AlphaFoldDB" id="A0A1I1MI91"/>
<dbReference type="Gene3D" id="3.40.50.300">
    <property type="entry name" value="P-loop containing nucleotide triphosphate hydrolases"/>
    <property type="match status" value="1"/>
</dbReference>
<reference evidence="1 2" key="1">
    <citation type="submission" date="2016-10" db="EMBL/GenBank/DDBJ databases">
        <authorList>
            <person name="de Groot N.N."/>
        </authorList>
    </citation>
    <scope>NUCLEOTIDE SEQUENCE [LARGE SCALE GENOMIC DNA]</scope>
    <source>
        <strain evidence="1 2">CGMCC 1.7056</strain>
    </source>
</reference>
<dbReference type="STRING" id="574651.SAMN04487968_112117"/>
<dbReference type="EMBL" id="FOLB01000012">
    <property type="protein sequence ID" value="SFC85139.1"/>
    <property type="molecule type" value="Genomic_DNA"/>
</dbReference>
<proteinExistence type="predicted"/>
<gene>
    <name evidence="1" type="ORF">SAMN04487968_112117</name>
</gene>
<dbReference type="Proteomes" id="UP000198832">
    <property type="component" value="Unassembled WGS sequence"/>
</dbReference>
<organism evidence="1 2">
    <name type="scientific">Nocardioides terrae</name>
    <dbReference type="NCBI Taxonomy" id="574651"/>
    <lineage>
        <taxon>Bacteria</taxon>
        <taxon>Bacillati</taxon>
        <taxon>Actinomycetota</taxon>
        <taxon>Actinomycetes</taxon>
        <taxon>Propionibacteriales</taxon>
        <taxon>Nocardioidaceae</taxon>
        <taxon>Nocardioides</taxon>
    </lineage>
</organism>
<evidence type="ECO:0000313" key="1">
    <source>
        <dbReference type="EMBL" id="SFC85139.1"/>
    </source>
</evidence>
<accession>A0A1I1MI91</accession>
<keyword evidence="2" id="KW-1185">Reference proteome</keyword>
<name>A0A1I1MI91_9ACTN</name>
<dbReference type="RefSeq" id="WP_091125637.1">
    <property type="nucleotide sequence ID" value="NZ_FOLB01000012.1"/>
</dbReference>
<sequence length="222" mass="23988">MTLQIAIGNPLDKSSDRMVADLSVQRHLTVLGRPDDVRDGLLQAIVFQFLMADGAAWTVAPKNGSDMSLVARHFQRAARGAHASERAIEKLHGVVGKREKAASGGGWWKRLSGEAKPLAVIVHDEGWEDDELSESRALLAEVVARGPQVGVHLVVDAAEPSLLTDSIGGGAGSIVLRGKFQQPREWHPLGGAMAEFEFSGYEVAELSEVLRKRFPDESHLGN</sequence>
<protein>
    <submittedName>
        <fullName evidence="1">Uncharacterized protein</fullName>
    </submittedName>
</protein>